<name>A0A2A4WSH2_9GAMM</name>
<evidence type="ECO:0000256" key="1">
    <source>
        <dbReference type="SAM" id="SignalP"/>
    </source>
</evidence>
<dbReference type="InterPro" id="IPR036928">
    <property type="entry name" value="AS_sf"/>
</dbReference>
<dbReference type="PANTHER" id="PTHR11895:SF76">
    <property type="entry name" value="INDOLEACETAMIDE HYDROLASE"/>
    <property type="match status" value="1"/>
</dbReference>
<feature type="signal peptide" evidence="1">
    <location>
        <begin position="1"/>
        <end position="29"/>
    </location>
</feature>
<sequence>MKRREFLSTSLQGSLAASLSMLIPPGLLASELPADITELSASKLSAAIRDRQVSCLEVMQAYLQRIERYNPVYNAIVNLAEQDSLFDQARRADVALDKGEYWGWMHGMPHAVKDLSNVAGMITTSGSRIYANRVAQSDSSLVANVRRQGAIFIGKTNTPEFGLGSQTYNSVFGATGSAWNPALTAGGSSGGAACGLGTHMLPVADGSDMMGSLRNPGAFNNVIGFRPSKGRVGGGDPLNRGLSTSGPMGRNTEDTIRLLLSIAGPVNGQPNAIQDRLPEAEQFTPLNLQDIKIGWMGDFEKYLAMEPGVLDVCESSLNLLETAGAKVEPCMPDFDMSELWRTWVDLRNLGRIGAQSMYNDPAQRALLKPEYIWEIEQSLVLTATQVFEAGNARARWYREIVRLFEQFDFLVLPTAQVFPFSKDIHWPTEIAGRKMDTYHRWMEVVIGGSLAGNPLVNVPAGFDEQGRPMGIQVMGRFGEDKKVLEFALAYEQVTDFLQQRPNLVASS</sequence>
<protein>
    <submittedName>
        <fullName evidence="3">Amidase</fullName>
        <ecNumber evidence="3">3.5.1.4</ecNumber>
    </submittedName>
</protein>
<dbReference type="Proteomes" id="UP000218767">
    <property type="component" value="Unassembled WGS sequence"/>
</dbReference>
<dbReference type="GO" id="GO:0004040">
    <property type="term" value="F:amidase activity"/>
    <property type="evidence" value="ECO:0007669"/>
    <property type="project" value="UniProtKB-EC"/>
</dbReference>
<dbReference type="SUPFAM" id="SSF75304">
    <property type="entry name" value="Amidase signature (AS) enzymes"/>
    <property type="match status" value="1"/>
</dbReference>
<dbReference type="Pfam" id="PF01425">
    <property type="entry name" value="Amidase"/>
    <property type="match status" value="1"/>
</dbReference>
<organism evidence="3 4">
    <name type="scientific">SAR86 cluster bacterium</name>
    <dbReference type="NCBI Taxonomy" id="2030880"/>
    <lineage>
        <taxon>Bacteria</taxon>
        <taxon>Pseudomonadati</taxon>
        <taxon>Pseudomonadota</taxon>
        <taxon>Gammaproteobacteria</taxon>
        <taxon>SAR86 cluster</taxon>
    </lineage>
</organism>
<accession>A0A2A4WSH2</accession>
<dbReference type="InterPro" id="IPR023631">
    <property type="entry name" value="Amidase_dom"/>
</dbReference>
<reference evidence="4" key="1">
    <citation type="submission" date="2017-08" db="EMBL/GenBank/DDBJ databases">
        <title>A dynamic microbial community with high functional redundancy inhabits the cold, oxic subseafloor aquifer.</title>
        <authorList>
            <person name="Tully B.J."/>
            <person name="Wheat C.G."/>
            <person name="Glazer B.T."/>
            <person name="Huber J.A."/>
        </authorList>
    </citation>
    <scope>NUCLEOTIDE SEQUENCE [LARGE SCALE GENOMIC DNA]</scope>
</reference>
<feature type="domain" description="Amidase" evidence="2">
    <location>
        <begin position="57"/>
        <end position="484"/>
    </location>
</feature>
<comment type="caution">
    <text evidence="3">The sequence shown here is derived from an EMBL/GenBank/DDBJ whole genome shotgun (WGS) entry which is preliminary data.</text>
</comment>
<evidence type="ECO:0000259" key="2">
    <source>
        <dbReference type="Pfam" id="PF01425"/>
    </source>
</evidence>
<dbReference type="Gene3D" id="3.90.1300.10">
    <property type="entry name" value="Amidase signature (AS) domain"/>
    <property type="match status" value="1"/>
</dbReference>
<gene>
    <name evidence="3" type="ORF">COB20_16495</name>
</gene>
<keyword evidence="3" id="KW-0378">Hydrolase</keyword>
<dbReference type="EC" id="3.5.1.4" evidence="3"/>
<evidence type="ECO:0000313" key="3">
    <source>
        <dbReference type="EMBL" id="PCI73011.1"/>
    </source>
</evidence>
<proteinExistence type="predicted"/>
<dbReference type="NCBIfam" id="NF005686">
    <property type="entry name" value="PRK07486.1"/>
    <property type="match status" value="1"/>
</dbReference>
<dbReference type="EMBL" id="NVUL01000132">
    <property type="protein sequence ID" value="PCI73011.1"/>
    <property type="molecule type" value="Genomic_DNA"/>
</dbReference>
<dbReference type="InterPro" id="IPR000120">
    <property type="entry name" value="Amidase"/>
</dbReference>
<feature type="chain" id="PRO_5012765887" evidence="1">
    <location>
        <begin position="30"/>
        <end position="507"/>
    </location>
</feature>
<evidence type="ECO:0000313" key="4">
    <source>
        <dbReference type="Proteomes" id="UP000218767"/>
    </source>
</evidence>
<keyword evidence="1" id="KW-0732">Signal</keyword>
<dbReference type="AlphaFoldDB" id="A0A2A4WSH2"/>
<dbReference type="PANTHER" id="PTHR11895">
    <property type="entry name" value="TRANSAMIDASE"/>
    <property type="match status" value="1"/>
</dbReference>